<dbReference type="AlphaFoldDB" id="A0A7S4SB02"/>
<feature type="compositionally biased region" description="Basic and acidic residues" evidence="11">
    <location>
        <begin position="164"/>
        <end position="186"/>
    </location>
</feature>
<comment type="catalytic activity">
    <reaction evidence="9">
        <text>L-threonyl-[protein] + ATP = O-phospho-L-threonyl-[protein] + ADP + H(+)</text>
        <dbReference type="Rhea" id="RHEA:46608"/>
        <dbReference type="Rhea" id="RHEA-COMP:11060"/>
        <dbReference type="Rhea" id="RHEA-COMP:11605"/>
        <dbReference type="ChEBI" id="CHEBI:15378"/>
        <dbReference type="ChEBI" id="CHEBI:30013"/>
        <dbReference type="ChEBI" id="CHEBI:30616"/>
        <dbReference type="ChEBI" id="CHEBI:61977"/>
        <dbReference type="ChEBI" id="CHEBI:456216"/>
        <dbReference type="EC" id="2.7.11.1"/>
    </reaction>
</comment>
<dbReference type="GO" id="GO:0004674">
    <property type="term" value="F:protein serine/threonine kinase activity"/>
    <property type="evidence" value="ECO:0007669"/>
    <property type="project" value="UniProtKB-KW"/>
</dbReference>
<accession>A0A7S4SB02</accession>
<evidence type="ECO:0000313" key="13">
    <source>
        <dbReference type="EMBL" id="CAE4640121.1"/>
    </source>
</evidence>
<name>A0A7S4SB02_9STRA</name>
<keyword evidence="4" id="KW-0808">Transferase</keyword>
<organism evidence="13">
    <name type="scientific">Ditylum brightwellii</name>
    <dbReference type="NCBI Taxonomy" id="49249"/>
    <lineage>
        <taxon>Eukaryota</taxon>
        <taxon>Sar</taxon>
        <taxon>Stramenopiles</taxon>
        <taxon>Ochrophyta</taxon>
        <taxon>Bacillariophyta</taxon>
        <taxon>Mediophyceae</taxon>
        <taxon>Lithodesmiophycidae</taxon>
        <taxon>Lithodesmiales</taxon>
        <taxon>Lithodesmiaceae</taxon>
        <taxon>Ditylum</taxon>
    </lineage>
</organism>
<evidence type="ECO:0000256" key="4">
    <source>
        <dbReference type="ARBA" id="ARBA00022679"/>
    </source>
</evidence>
<dbReference type="SUPFAM" id="SSF56112">
    <property type="entry name" value="Protein kinase-like (PK-like)"/>
    <property type="match status" value="1"/>
</dbReference>
<dbReference type="GO" id="GO:0000408">
    <property type="term" value="C:EKC/KEOPS complex"/>
    <property type="evidence" value="ECO:0007669"/>
    <property type="project" value="UniProtKB-ARBA"/>
</dbReference>
<dbReference type="EMBL" id="HBNS01041450">
    <property type="protein sequence ID" value="CAE4640121.1"/>
    <property type="molecule type" value="Transcribed_RNA"/>
</dbReference>
<proteinExistence type="inferred from homology"/>
<comment type="catalytic activity">
    <reaction evidence="10">
        <text>L-seryl-[protein] + ATP = O-phospho-L-seryl-[protein] + ADP + H(+)</text>
        <dbReference type="Rhea" id="RHEA:17989"/>
        <dbReference type="Rhea" id="RHEA-COMP:9863"/>
        <dbReference type="Rhea" id="RHEA-COMP:11604"/>
        <dbReference type="ChEBI" id="CHEBI:15378"/>
        <dbReference type="ChEBI" id="CHEBI:29999"/>
        <dbReference type="ChEBI" id="CHEBI:30616"/>
        <dbReference type="ChEBI" id="CHEBI:83421"/>
        <dbReference type="ChEBI" id="CHEBI:456216"/>
        <dbReference type="EC" id="2.7.11.1"/>
    </reaction>
</comment>
<dbReference type="InterPro" id="IPR000719">
    <property type="entry name" value="Prot_kinase_dom"/>
</dbReference>
<dbReference type="Gene3D" id="3.30.200.20">
    <property type="entry name" value="Phosphorylase Kinase, domain 1"/>
    <property type="match status" value="1"/>
</dbReference>
<dbReference type="GO" id="GO:0008033">
    <property type="term" value="P:tRNA processing"/>
    <property type="evidence" value="ECO:0007669"/>
    <property type="project" value="UniProtKB-KW"/>
</dbReference>
<dbReference type="PANTHER" id="PTHR12209">
    <property type="entry name" value="NON-SPECIFIC SERINE/THREONINE PROTEIN KINASE"/>
    <property type="match status" value="1"/>
</dbReference>
<evidence type="ECO:0000256" key="1">
    <source>
        <dbReference type="ARBA" id="ARBA00010630"/>
    </source>
</evidence>
<gene>
    <name evidence="13" type="ORF">DBRI00130_LOCUS32265</name>
</gene>
<reference evidence="13" key="1">
    <citation type="submission" date="2021-01" db="EMBL/GenBank/DDBJ databases">
        <authorList>
            <person name="Corre E."/>
            <person name="Pelletier E."/>
            <person name="Niang G."/>
            <person name="Scheremetjew M."/>
            <person name="Finn R."/>
            <person name="Kale V."/>
            <person name="Holt S."/>
            <person name="Cochrane G."/>
            <person name="Meng A."/>
            <person name="Brown T."/>
            <person name="Cohen L."/>
        </authorList>
    </citation>
    <scope>NUCLEOTIDE SEQUENCE</scope>
    <source>
        <strain evidence="13">GSO104</strain>
    </source>
</reference>
<evidence type="ECO:0000256" key="11">
    <source>
        <dbReference type="SAM" id="MobiDB-lite"/>
    </source>
</evidence>
<feature type="region of interest" description="Disordered" evidence="11">
    <location>
        <begin position="225"/>
        <end position="251"/>
    </location>
</feature>
<dbReference type="PANTHER" id="PTHR12209:SF0">
    <property type="entry name" value="EKC_KEOPS COMPLEX SUBUNIT TP53RK"/>
    <property type="match status" value="1"/>
</dbReference>
<keyword evidence="3" id="KW-0723">Serine/threonine-protein kinase</keyword>
<protein>
    <recommendedName>
        <fullName evidence="2">non-specific serine/threonine protein kinase</fullName>
        <ecNumber evidence="2">2.7.11.1</ecNumber>
    </recommendedName>
</protein>
<sequence>MTTEESLVLPPGPPPPRYHNKNWKLISQGAEARVWLIPSFFSVSSTTTTTISSSSHTEAAICKERFPKSYRHPALDLTITKSRTKSEARCLVRCRRAGVHCPAVLSVDNNAGGQQLQTESDGENKVRESSCLFLEYVRGCTVREYIESRSSTLGKDDDDDDDEPKAKKARLDNDDNDSPKKEKERGTTISTLIDKNALHVAYEIGSLIASMHNANVIHGDLTTSNMMIRNPPSSSSDDTNTTNTTTKEEAEEDWKAQLVLIDFGLAGTIGAKGGVSHEEKAVDLYVLERSFVSTHPGSDDLVSEILRAYKSKCQKSDSVLQRLSQVRLRGRKRECFG</sequence>
<dbReference type="PROSITE" id="PS50011">
    <property type="entry name" value="PROTEIN_KINASE_DOM"/>
    <property type="match status" value="1"/>
</dbReference>
<evidence type="ECO:0000256" key="6">
    <source>
        <dbReference type="ARBA" id="ARBA00022741"/>
    </source>
</evidence>
<dbReference type="GO" id="GO:0070525">
    <property type="term" value="P:tRNA threonylcarbamoyladenosine metabolic process"/>
    <property type="evidence" value="ECO:0007669"/>
    <property type="project" value="TreeGrafter"/>
</dbReference>
<dbReference type="InterPro" id="IPR011009">
    <property type="entry name" value="Kinase-like_dom_sf"/>
</dbReference>
<evidence type="ECO:0000256" key="9">
    <source>
        <dbReference type="ARBA" id="ARBA00047899"/>
    </source>
</evidence>
<dbReference type="GO" id="GO:0005524">
    <property type="term" value="F:ATP binding"/>
    <property type="evidence" value="ECO:0007669"/>
    <property type="project" value="UniProtKB-KW"/>
</dbReference>
<keyword evidence="6" id="KW-0547">Nucleotide-binding</keyword>
<keyword evidence="5" id="KW-0819">tRNA processing</keyword>
<dbReference type="Gene3D" id="1.10.510.10">
    <property type="entry name" value="Transferase(Phosphotransferase) domain 1"/>
    <property type="match status" value="1"/>
</dbReference>
<evidence type="ECO:0000256" key="8">
    <source>
        <dbReference type="ARBA" id="ARBA00022840"/>
    </source>
</evidence>
<comment type="similarity">
    <text evidence="1">Belongs to the protein kinase superfamily. BUD32 family.</text>
</comment>
<evidence type="ECO:0000259" key="12">
    <source>
        <dbReference type="PROSITE" id="PS50011"/>
    </source>
</evidence>
<feature type="domain" description="Protein kinase" evidence="12">
    <location>
        <begin position="20"/>
        <end position="337"/>
    </location>
</feature>
<keyword evidence="7" id="KW-0418">Kinase</keyword>
<dbReference type="GO" id="GO:0005634">
    <property type="term" value="C:nucleus"/>
    <property type="evidence" value="ECO:0007669"/>
    <property type="project" value="TreeGrafter"/>
</dbReference>
<dbReference type="EC" id="2.7.11.1" evidence="2"/>
<feature type="region of interest" description="Disordered" evidence="11">
    <location>
        <begin position="149"/>
        <end position="188"/>
    </location>
</feature>
<evidence type="ECO:0000256" key="3">
    <source>
        <dbReference type="ARBA" id="ARBA00022527"/>
    </source>
</evidence>
<dbReference type="FunFam" id="3.30.200.20:FF:000201">
    <property type="entry name" value="TP53-regulating kinase isoform X1"/>
    <property type="match status" value="1"/>
</dbReference>
<evidence type="ECO:0000256" key="5">
    <source>
        <dbReference type="ARBA" id="ARBA00022694"/>
    </source>
</evidence>
<dbReference type="InterPro" id="IPR008266">
    <property type="entry name" value="Tyr_kinase_AS"/>
</dbReference>
<evidence type="ECO:0000256" key="7">
    <source>
        <dbReference type="ARBA" id="ARBA00022777"/>
    </source>
</evidence>
<evidence type="ECO:0000256" key="2">
    <source>
        <dbReference type="ARBA" id="ARBA00012513"/>
    </source>
</evidence>
<keyword evidence="8" id="KW-0067">ATP-binding</keyword>
<dbReference type="PROSITE" id="PS00109">
    <property type="entry name" value="PROTEIN_KINASE_TYR"/>
    <property type="match status" value="1"/>
</dbReference>
<dbReference type="GO" id="GO:0005829">
    <property type="term" value="C:cytosol"/>
    <property type="evidence" value="ECO:0007669"/>
    <property type="project" value="TreeGrafter"/>
</dbReference>
<feature type="compositionally biased region" description="Low complexity" evidence="11">
    <location>
        <begin position="233"/>
        <end position="245"/>
    </location>
</feature>
<evidence type="ECO:0000256" key="10">
    <source>
        <dbReference type="ARBA" id="ARBA00048679"/>
    </source>
</evidence>